<organism evidence="19 20">
    <name type="scientific">Urocolius indicus</name>
    <name type="common">Red-faced mousebird</name>
    <name type="synonym">Colius indicus</name>
    <dbReference type="NCBI Taxonomy" id="458196"/>
    <lineage>
        <taxon>Eukaryota</taxon>
        <taxon>Metazoa</taxon>
        <taxon>Chordata</taxon>
        <taxon>Craniata</taxon>
        <taxon>Vertebrata</taxon>
        <taxon>Euteleostomi</taxon>
        <taxon>Archelosauria</taxon>
        <taxon>Archosauria</taxon>
        <taxon>Dinosauria</taxon>
        <taxon>Saurischia</taxon>
        <taxon>Theropoda</taxon>
        <taxon>Coelurosauria</taxon>
        <taxon>Aves</taxon>
        <taxon>Neognathae</taxon>
        <taxon>Neoaves</taxon>
        <taxon>Telluraves</taxon>
        <taxon>Coraciimorphae</taxon>
        <taxon>Coliiformes</taxon>
        <taxon>Coliidae</taxon>
        <taxon>Urocolius</taxon>
    </lineage>
</organism>
<evidence type="ECO:0000256" key="10">
    <source>
        <dbReference type="ARBA" id="ARBA00022777"/>
    </source>
</evidence>
<dbReference type="InterPro" id="IPR008271">
    <property type="entry name" value="Ser/Thr_kinase_AS"/>
</dbReference>
<dbReference type="PANTHER" id="PTHR24346">
    <property type="entry name" value="MAP/MICROTUBULE AFFINITY-REGULATING KINASE"/>
    <property type="match status" value="1"/>
</dbReference>
<comment type="similarity">
    <text evidence="2">Belongs to the protein kinase superfamily. CAMK Ser/Thr protein kinase family.</text>
</comment>
<dbReference type="OrthoDB" id="541276at2759"/>
<dbReference type="Gene3D" id="1.10.510.10">
    <property type="entry name" value="Transferase(Phosphotransferase) domain 1"/>
    <property type="match status" value="1"/>
</dbReference>
<keyword evidence="7" id="KW-0808">Transferase</keyword>
<keyword evidence="20" id="KW-1185">Reference proteome</keyword>
<dbReference type="PROSITE" id="PS00108">
    <property type="entry name" value="PROTEIN_KINASE_ST"/>
    <property type="match status" value="1"/>
</dbReference>
<comment type="catalytic activity">
    <reaction evidence="17">
        <text>L-seryl-[protein] + ATP = O-phospho-L-seryl-[protein] + ADP + H(+)</text>
        <dbReference type="Rhea" id="RHEA:17989"/>
        <dbReference type="Rhea" id="RHEA-COMP:9863"/>
        <dbReference type="Rhea" id="RHEA-COMP:11604"/>
        <dbReference type="ChEBI" id="CHEBI:15378"/>
        <dbReference type="ChEBI" id="CHEBI:29999"/>
        <dbReference type="ChEBI" id="CHEBI:30616"/>
        <dbReference type="ChEBI" id="CHEBI:83421"/>
        <dbReference type="ChEBI" id="CHEBI:456216"/>
        <dbReference type="EC" id="2.7.11.1"/>
    </reaction>
</comment>
<evidence type="ECO:0000256" key="12">
    <source>
        <dbReference type="ARBA" id="ARBA00022840"/>
    </source>
</evidence>
<protein>
    <recommendedName>
        <fullName evidence="3">non-specific serine/threonine protein kinase</fullName>
        <ecNumber evidence="3">2.7.11.1</ecNumber>
    </recommendedName>
</protein>
<dbReference type="EC" id="2.7.11.1" evidence="3"/>
<dbReference type="GO" id="GO:0000226">
    <property type="term" value="P:microtubule cytoskeleton organization"/>
    <property type="evidence" value="ECO:0007669"/>
    <property type="project" value="TreeGrafter"/>
</dbReference>
<evidence type="ECO:0000256" key="4">
    <source>
        <dbReference type="ARBA" id="ARBA00022473"/>
    </source>
</evidence>
<evidence type="ECO:0000313" key="19">
    <source>
        <dbReference type="EMBL" id="NXX82682.1"/>
    </source>
</evidence>
<dbReference type="SMART" id="SM00220">
    <property type="entry name" value="S_TKc"/>
    <property type="match status" value="1"/>
</dbReference>
<evidence type="ECO:0000256" key="17">
    <source>
        <dbReference type="ARBA" id="ARBA00048679"/>
    </source>
</evidence>
<comment type="catalytic activity">
    <reaction evidence="16">
        <text>L-threonyl-[protein] + ATP = O-phospho-L-threonyl-[protein] + ADP + H(+)</text>
        <dbReference type="Rhea" id="RHEA:46608"/>
        <dbReference type="Rhea" id="RHEA-COMP:11060"/>
        <dbReference type="Rhea" id="RHEA-COMP:11605"/>
        <dbReference type="ChEBI" id="CHEBI:15378"/>
        <dbReference type="ChEBI" id="CHEBI:30013"/>
        <dbReference type="ChEBI" id="CHEBI:30616"/>
        <dbReference type="ChEBI" id="CHEBI:61977"/>
        <dbReference type="ChEBI" id="CHEBI:456216"/>
        <dbReference type="EC" id="2.7.11.1"/>
    </reaction>
</comment>
<evidence type="ECO:0000256" key="5">
    <source>
        <dbReference type="ARBA" id="ARBA00022527"/>
    </source>
</evidence>
<name>A0A852KZJ7_UROIN</name>
<keyword evidence="14" id="KW-0832">Ubl conjugation</keyword>
<evidence type="ECO:0000256" key="2">
    <source>
        <dbReference type="ARBA" id="ARBA00006692"/>
    </source>
</evidence>
<keyword evidence="10 19" id="KW-0418">Kinase</keyword>
<dbReference type="InterPro" id="IPR000719">
    <property type="entry name" value="Prot_kinase_dom"/>
</dbReference>
<reference evidence="19" key="1">
    <citation type="submission" date="2020-02" db="EMBL/GenBank/DDBJ databases">
        <title>Bird 10,000 Genomes (B10K) Project - Family phase.</title>
        <authorList>
            <person name="Zhang G."/>
        </authorList>
    </citation>
    <scope>NUCLEOTIDE SEQUENCE</scope>
    <source>
        <strain evidence="19">B10K-DU-030-59</strain>
    </source>
</reference>
<evidence type="ECO:0000256" key="11">
    <source>
        <dbReference type="ARBA" id="ARBA00022782"/>
    </source>
</evidence>
<dbReference type="GO" id="GO:0050321">
    <property type="term" value="F:tau-protein kinase activity"/>
    <property type="evidence" value="ECO:0007669"/>
    <property type="project" value="TreeGrafter"/>
</dbReference>
<keyword evidence="13" id="KW-0460">Magnesium</keyword>
<keyword evidence="6" id="KW-0597">Phosphoprotein</keyword>
<dbReference type="PANTHER" id="PTHR24346:SF102">
    <property type="entry name" value="TESTIS-SPECIFIC SERINE_THREONINE-PROTEIN KINASE 1"/>
    <property type="match status" value="1"/>
</dbReference>
<keyword evidence="4" id="KW-0217">Developmental protein</keyword>
<keyword evidence="11" id="KW-0221">Differentiation</keyword>
<evidence type="ECO:0000256" key="7">
    <source>
        <dbReference type="ARBA" id="ARBA00022679"/>
    </source>
</evidence>
<dbReference type="AlphaFoldDB" id="A0A852KZJ7"/>
<evidence type="ECO:0000259" key="18">
    <source>
        <dbReference type="PROSITE" id="PS50011"/>
    </source>
</evidence>
<dbReference type="GO" id="GO:0007283">
    <property type="term" value="P:spermatogenesis"/>
    <property type="evidence" value="ECO:0007669"/>
    <property type="project" value="UniProtKB-KW"/>
</dbReference>
<keyword evidence="9" id="KW-0547">Nucleotide-binding</keyword>
<dbReference type="GO" id="GO:0035556">
    <property type="term" value="P:intracellular signal transduction"/>
    <property type="evidence" value="ECO:0007669"/>
    <property type="project" value="TreeGrafter"/>
</dbReference>
<evidence type="ECO:0000256" key="14">
    <source>
        <dbReference type="ARBA" id="ARBA00022843"/>
    </source>
</evidence>
<sequence>GEERLLNKLGYRLSQTLGEGSFSNAKATTFNKYKCPLTVKVMDQQQMSPDIVQEFLPQEVSIMHKIWHPNTMHIFEVAEVCNGKLYIMMEAADTDLLQMVQETLPCVLEVWDIFVQVARAVQYLHNRNLMHWDLKCENVLLTTDGCWTKLSDFRFSKETSGSLDVSNTFCMSAAYAALELV</sequence>
<evidence type="ECO:0000256" key="13">
    <source>
        <dbReference type="ARBA" id="ARBA00022842"/>
    </source>
</evidence>
<evidence type="ECO:0000256" key="3">
    <source>
        <dbReference type="ARBA" id="ARBA00012513"/>
    </source>
</evidence>
<dbReference type="EMBL" id="WBNH01008520">
    <property type="protein sequence ID" value="NXX82682.1"/>
    <property type="molecule type" value="Genomic_DNA"/>
</dbReference>
<dbReference type="Proteomes" id="UP000654395">
    <property type="component" value="Unassembled WGS sequence"/>
</dbReference>
<comment type="caution">
    <text evidence="19">The sequence shown here is derived from an EMBL/GenBank/DDBJ whole genome shotgun (WGS) entry which is preliminary data.</text>
</comment>
<dbReference type="GO" id="GO:0030154">
    <property type="term" value="P:cell differentiation"/>
    <property type="evidence" value="ECO:0007669"/>
    <property type="project" value="UniProtKB-KW"/>
</dbReference>
<evidence type="ECO:0000313" key="20">
    <source>
        <dbReference type="Proteomes" id="UP000654395"/>
    </source>
</evidence>
<accession>A0A852KZJ7</accession>
<feature type="non-terminal residue" evidence="19">
    <location>
        <position position="181"/>
    </location>
</feature>
<dbReference type="PROSITE" id="PS50011">
    <property type="entry name" value="PROTEIN_KINASE_DOM"/>
    <property type="match status" value="1"/>
</dbReference>
<evidence type="ECO:0000256" key="16">
    <source>
        <dbReference type="ARBA" id="ARBA00047899"/>
    </source>
</evidence>
<dbReference type="Pfam" id="PF00069">
    <property type="entry name" value="Pkinase"/>
    <property type="match status" value="1"/>
</dbReference>
<dbReference type="GO" id="GO:0005737">
    <property type="term" value="C:cytoplasm"/>
    <property type="evidence" value="ECO:0007669"/>
    <property type="project" value="TreeGrafter"/>
</dbReference>
<evidence type="ECO:0000256" key="6">
    <source>
        <dbReference type="ARBA" id="ARBA00022553"/>
    </source>
</evidence>
<keyword evidence="15" id="KW-0744">Spermatogenesis</keyword>
<evidence type="ECO:0000256" key="15">
    <source>
        <dbReference type="ARBA" id="ARBA00022871"/>
    </source>
</evidence>
<evidence type="ECO:0000256" key="1">
    <source>
        <dbReference type="ARBA" id="ARBA00001946"/>
    </source>
</evidence>
<gene>
    <name evidence="19" type="primary">Tssk6_2</name>
    <name evidence="19" type="ORF">UROIND_R11245</name>
</gene>
<keyword evidence="8" id="KW-0479">Metal-binding</keyword>
<keyword evidence="5" id="KW-0723">Serine/threonine-protein kinase</keyword>
<keyword evidence="12" id="KW-0067">ATP-binding</keyword>
<evidence type="ECO:0000256" key="9">
    <source>
        <dbReference type="ARBA" id="ARBA00022741"/>
    </source>
</evidence>
<dbReference type="GO" id="GO:0005524">
    <property type="term" value="F:ATP binding"/>
    <property type="evidence" value="ECO:0007669"/>
    <property type="project" value="UniProtKB-KW"/>
</dbReference>
<feature type="domain" description="Protein kinase" evidence="18">
    <location>
        <begin position="11"/>
        <end position="181"/>
    </location>
</feature>
<feature type="non-terminal residue" evidence="19">
    <location>
        <position position="1"/>
    </location>
</feature>
<evidence type="ECO:0000256" key="8">
    <source>
        <dbReference type="ARBA" id="ARBA00022723"/>
    </source>
</evidence>
<dbReference type="InterPro" id="IPR011009">
    <property type="entry name" value="Kinase-like_dom_sf"/>
</dbReference>
<proteinExistence type="inferred from homology"/>
<dbReference type="GO" id="GO:0000287">
    <property type="term" value="F:magnesium ion binding"/>
    <property type="evidence" value="ECO:0007669"/>
    <property type="project" value="UniProtKB-ARBA"/>
</dbReference>
<comment type="cofactor">
    <cofactor evidence="1">
        <name>Mg(2+)</name>
        <dbReference type="ChEBI" id="CHEBI:18420"/>
    </cofactor>
</comment>
<dbReference type="SUPFAM" id="SSF56112">
    <property type="entry name" value="Protein kinase-like (PK-like)"/>
    <property type="match status" value="1"/>
</dbReference>